<evidence type="ECO:0000313" key="1">
    <source>
        <dbReference type="EMBL" id="AIE94423.1"/>
    </source>
</evidence>
<protein>
    <submittedName>
        <fullName evidence="1">Uncharacterized protein</fullName>
    </submittedName>
</protein>
<dbReference type="AlphaFoldDB" id="A0A075FSY7"/>
<accession>A0A075FSY7</accession>
<dbReference type="EMBL" id="KF900422">
    <property type="protein sequence ID" value="AIE94423.1"/>
    <property type="molecule type" value="Genomic_DNA"/>
</dbReference>
<proteinExistence type="predicted"/>
<sequence>METKNIGLRDITVADTKISYIDGKKVNSSTEDLMFWI</sequence>
<reference evidence="1" key="1">
    <citation type="journal article" date="2014" name="Genome Biol. Evol.">
        <title>Pangenome evidence for extensive interdomain horizontal transfer affecting lineage core and shell genes in uncultured planktonic thaumarchaeota and euryarchaeota.</title>
        <authorList>
            <person name="Deschamps P."/>
            <person name="Zivanovic Y."/>
            <person name="Moreira D."/>
            <person name="Rodriguez-Valera F."/>
            <person name="Lopez-Garcia P."/>
        </authorList>
    </citation>
    <scope>NUCLEOTIDE SEQUENCE</scope>
</reference>
<organism evidence="1">
    <name type="scientific">uncultured marine thaumarchaeote AD1000_46_C12</name>
    <dbReference type="NCBI Taxonomy" id="1455920"/>
    <lineage>
        <taxon>Archaea</taxon>
        <taxon>Nitrososphaerota</taxon>
        <taxon>environmental samples</taxon>
    </lineage>
</organism>
<name>A0A075FSY7_9ARCH</name>